<proteinExistence type="predicted"/>
<sequence>MRSVFILAATALSLLTRFSDAAPTVTTKFTSIMTRSVEDIDSVDSLFPFDPLDGLGNLAGQMTSIDKRHSEIRVPRWHVDNEPSSVFSKQQLIERPSRMKRSKPSNAQVSGAPINCGYHVQIIDSQGDVRGYLAVDDSNAASTFYIYTQSASDALKVSVPSSSPGNLAFANSGNKNVGAIVGPNSPSSVMSADSYNYLALTASASTSANSGPEYASNNCNTATGRSLQVETSIWTYTSSSSSLTTRWVNPDGSVISMLGMVGNKSKAIFLVGNQSKFSSRYTADTYSAVTFKLVPT</sequence>
<accession>A0A0F7SHB4</accession>
<feature type="signal peptide" evidence="1">
    <location>
        <begin position="1"/>
        <end position="21"/>
    </location>
</feature>
<protein>
    <submittedName>
        <fullName evidence="2">Uncharacterized protein</fullName>
    </submittedName>
</protein>
<name>A0A0F7SHB4_PHARH</name>
<evidence type="ECO:0000313" key="2">
    <source>
        <dbReference type="EMBL" id="CDZ96417.1"/>
    </source>
</evidence>
<keyword evidence="1" id="KW-0732">Signal</keyword>
<dbReference type="AlphaFoldDB" id="A0A0F7SHB4"/>
<feature type="chain" id="PRO_5002521958" evidence="1">
    <location>
        <begin position="22"/>
        <end position="296"/>
    </location>
</feature>
<reference evidence="2" key="1">
    <citation type="submission" date="2014-08" db="EMBL/GenBank/DDBJ databases">
        <authorList>
            <person name="Sharma Rahul"/>
            <person name="Thines Marco"/>
        </authorList>
    </citation>
    <scope>NUCLEOTIDE SEQUENCE</scope>
</reference>
<dbReference type="EMBL" id="LN483144">
    <property type="protein sequence ID" value="CDZ96417.1"/>
    <property type="molecule type" value="Genomic_DNA"/>
</dbReference>
<organism evidence="2">
    <name type="scientific">Phaffia rhodozyma</name>
    <name type="common">Yeast</name>
    <name type="synonym">Xanthophyllomyces dendrorhous</name>
    <dbReference type="NCBI Taxonomy" id="264483"/>
    <lineage>
        <taxon>Eukaryota</taxon>
        <taxon>Fungi</taxon>
        <taxon>Dikarya</taxon>
        <taxon>Basidiomycota</taxon>
        <taxon>Agaricomycotina</taxon>
        <taxon>Tremellomycetes</taxon>
        <taxon>Cystofilobasidiales</taxon>
        <taxon>Mrakiaceae</taxon>
        <taxon>Phaffia</taxon>
    </lineage>
</organism>
<evidence type="ECO:0000256" key="1">
    <source>
        <dbReference type="SAM" id="SignalP"/>
    </source>
</evidence>